<name>A0A9K3PPT0_9STRA</name>
<dbReference type="AlphaFoldDB" id="A0A9K3PPT0"/>
<evidence type="ECO:0000256" key="1">
    <source>
        <dbReference type="SAM" id="MobiDB-lite"/>
    </source>
</evidence>
<feature type="compositionally biased region" description="Basic and acidic residues" evidence="1">
    <location>
        <begin position="1"/>
        <end position="21"/>
    </location>
</feature>
<dbReference type="EMBL" id="JAGRRH010000016">
    <property type="protein sequence ID" value="KAG7354716.1"/>
    <property type="molecule type" value="Genomic_DNA"/>
</dbReference>
<feature type="compositionally biased region" description="Basic and acidic residues" evidence="1">
    <location>
        <begin position="73"/>
        <end position="83"/>
    </location>
</feature>
<evidence type="ECO:0008006" key="4">
    <source>
        <dbReference type="Google" id="ProtNLM"/>
    </source>
</evidence>
<protein>
    <recommendedName>
        <fullName evidence="4">Tubby C-terminal domain-containing protein</fullName>
    </recommendedName>
</protein>
<reference evidence="2" key="2">
    <citation type="submission" date="2021-04" db="EMBL/GenBank/DDBJ databases">
        <authorList>
            <person name="Podell S."/>
        </authorList>
    </citation>
    <scope>NUCLEOTIDE SEQUENCE</scope>
    <source>
        <strain evidence="2">Hildebrandi</strain>
    </source>
</reference>
<evidence type="ECO:0000313" key="2">
    <source>
        <dbReference type="EMBL" id="KAG7354716.1"/>
    </source>
</evidence>
<comment type="caution">
    <text evidence="2">The sequence shown here is derived from an EMBL/GenBank/DDBJ whole genome shotgun (WGS) entry which is preliminary data.</text>
</comment>
<reference evidence="2" key="1">
    <citation type="journal article" date="2021" name="Sci. Rep.">
        <title>Diploid genomic architecture of Nitzschia inconspicua, an elite biomass production diatom.</title>
        <authorList>
            <person name="Oliver A."/>
            <person name="Podell S."/>
            <person name="Pinowska A."/>
            <person name="Traller J.C."/>
            <person name="Smith S.R."/>
            <person name="McClure R."/>
            <person name="Beliaev A."/>
            <person name="Bohutskyi P."/>
            <person name="Hill E.A."/>
            <person name="Rabines A."/>
            <person name="Zheng H."/>
            <person name="Allen L.Z."/>
            <person name="Kuo A."/>
            <person name="Grigoriev I.V."/>
            <person name="Allen A.E."/>
            <person name="Hazlebeck D."/>
            <person name="Allen E.E."/>
        </authorList>
    </citation>
    <scope>NUCLEOTIDE SEQUENCE</scope>
    <source>
        <strain evidence="2">Hildebrandi</strain>
    </source>
</reference>
<feature type="region of interest" description="Disordered" evidence="1">
    <location>
        <begin position="1"/>
        <end position="41"/>
    </location>
</feature>
<accession>A0A9K3PPT0</accession>
<proteinExistence type="predicted"/>
<feature type="region of interest" description="Disordered" evidence="1">
    <location>
        <begin position="62"/>
        <end position="83"/>
    </location>
</feature>
<dbReference type="Proteomes" id="UP000693970">
    <property type="component" value="Unassembled WGS sequence"/>
</dbReference>
<organism evidence="2 3">
    <name type="scientific">Nitzschia inconspicua</name>
    <dbReference type="NCBI Taxonomy" id="303405"/>
    <lineage>
        <taxon>Eukaryota</taxon>
        <taxon>Sar</taxon>
        <taxon>Stramenopiles</taxon>
        <taxon>Ochrophyta</taxon>
        <taxon>Bacillariophyta</taxon>
        <taxon>Bacillariophyceae</taxon>
        <taxon>Bacillariophycidae</taxon>
        <taxon>Bacillariales</taxon>
        <taxon>Bacillariaceae</taxon>
        <taxon>Nitzschia</taxon>
    </lineage>
</organism>
<evidence type="ECO:0000313" key="3">
    <source>
        <dbReference type="Proteomes" id="UP000693970"/>
    </source>
</evidence>
<gene>
    <name evidence="2" type="ORF">IV203_004072</name>
</gene>
<keyword evidence="3" id="KW-1185">Reference proteome</keyword>
<sequence length="371" mass="41267">MSSCRGKRDSFEDRSYEDVAKASKKKSAKDRKRELEAMYGSQPLGLTQGRLENTHIAWSLPPHSMDKLVSSTEGKKGNDDKKAKGATIMEDYEQSFVVHDLVQVNTQAASNIALDQTFAVDNSGDRSPFKNTGNINKQRVRFGADASLLNKIEDASPLNKDSSDFATLSQSGQRLSALPTRFQKPQIILLRRERPKDITANLFLESIPTGRLGFMEGEPWRCKKGKRVMSDTQRKPYAIIVHSLSGGGKNLFRICGVTPLYGDQRKNRDTGFFTYAEVKNAGGIGAIKFTMNVRGERPETYRTEFFGPSLFRWGKGQPRGVVIKNAATGQESARMTFLGGAKAVLIEPDNDIRLMICFAAIIEEMIGKRLL</sequence>